<feature type="region of interest" description="Disordered" evidence="1">
    <location>
        <begin position="70"/>
        <end position="100"/>
    </location>
</feature>
<keyword evidence="3" id="KW-1185">Reference proteome</keyword>
<comment type="caution">
    <text evidence="2">The sequence shown here is derived from an EMBL/GenBank/DDBJ whole genome shotgun (WGS) entry which is preliminary data.</text>
</comment>
<evidence type="ECO:0000313" key="3">
    <source>
        <dbReference type="Proteomes" id="UP001521184"/>
    </source>
</evidence>
<feature type="compositionally biased region" description="Basic and acidic residues" evidence="1">
    <location>
        <begin position="1"/>
        <end position="16"/>
    </location>
</feature>
<proteinExistence type="predicted"/>
<protein>
    <submittedName>
        <fullName evidence="2">Uncharacterized protein</fullName>
    </submittedName>
</protein>
<name>A0ABR3TE39_9PEZI</name>
<dbReference type="EMBL" id="JAKEKT020000086">
    <property type="protein sequence ID" value="KAL1637668.1"/>
    <property type="molecule type" value="Genomic_DNA"/>
</dbReference>
<gene>
    <name evidence="2" type="ORF">SLS58_009198</name>
</gene>
<sequence length="476" mass="52241">MSETPEPEHHEVEERASTAFAPEDPPPDVLSSDPSHTQEDAEAAGADKARPASAKMFQIIMACRNRIAECSNRRRSKSQSREGVPKRSRHKPRSETSIRKHDARAHEIFEKIRQLATGGPVDVAVCGQIKLHQNGYDQLLELLSEDEQLEACAFHHFKLSYNKQRHLLSYELPTTVHDDVLSDLTAEIRAQLSKIASKSPTAAQVLNHIRCSRGPSTFTTAPPLDRPSRQKPAADGVCTFKNATTHSPCFVYEVCFHPRHAAAWGKIHDLIYAARGRPGMGLVLQLRHHSPAHMRHRPPPAVDHSASYSTWRWTEAPDRRNTVVRTDPRPRAFRDAKGAVVPGQLEIAVRDFVGLELCRGALPDDPAVAEVLDERIVIDHAVMAGWVGSAENWERMVVTAEPGAAAGQSGAPPAVVDAFVTEHPEEVGSAGAGLLDGRTGPGMDELQEAIDRLEAEIEADSALVAEEEFDDDGGVW</sequence>
<reference evidence="2 3" key="1">
    <citation type="journal article" date="2023" name="Plant Dis.">
        <title>First Report of Diplodia intermedia Causing Canker and Dieback Diseases on Apple Trees in Canada.</title>
        <authorList>
            <person name="Ellouze W."/>
            <person name="Ilyukhin E."/>
            <person name="Sulman M."/>
            <person name="Ali S."/>
        </authorList>
    </citation>
    <scope>NUCLEOTIDE SEQUENCE [LARGE SCALE GENOMIC DNA]</scope>
    <source>
        <strain evidence="2 3">M45-28</strain>
    </source>
</reference>
<evidence type="ECO:0000313" key="2">
    <source>
        <dbReference type="EMBL" id="KAL1637668.1"/>
    </source>
</evidence>
<dbReference type="Proteomes" id="UP001521184">
    <property type="component" value="Unassembled WGS sequence"/>
</dbReference>
<evidence type="ECO:0000256" key="1">
    <source>
        <dbReference type="SAM" id="MobiDB-lite"/>
    </source>
</evidence>
<feature type="region of interest" description="Disordered" evidence="1">
    <location>
        <begin position="1"/>
        <end position="51"/>
    </location>
</feature>
<accession>A0ABR3TE39</accession>
<organism evidence="2 3">
    <name type="scientific">Diplodia intermedia</name>
    <dbReference type="NCBI Taxonomy" id="856260"/>
    <lineage>
        <taxon>Eukaryota</taxon>
        <taxon>Fungi</taxon>
        <taxon>Dikarya</taxon>
        <taxon>Ascomycota</taxon>
        <taxon>Pezizomycotina</taxon>
        <taxon>Dothideomycetes</taxon>
        <taxon>Dothideomycetes incertae sedis</taxon>
        <taxon>Botryosphaeriales</taxon>
        <taxon>Botryosphaeriaceae</taxon>
        <taxon>Diplodia</taxon>
    </lineage>
</organism>